<dbReference type="PANTHER" id="PTHR24201">
    <property type="entry name" value="ANK_REP_REGION DOMAIN-CONTAINING PROTEIN"/>
    <property type="match status" value="1"/>
</dbReference>
<dbReference type="InterPro" id="IPR036770">
    <property type="entry name" value="Ankyrin_rpt-contain_sf"/>
</dbReference>
<dbReference type="PROSITE" id="PS50297">
    <property type="entry name" value="ANK_REP_REGION"/>
    <property type="match status" value="1"/>
</dbReference>
<dbReference type="PANTHER" id="PTHR24201:SF16">
    <property type="entry name" value="ANKYRIN-1-LIKE-RELATED"/>
    <property type="match status" value="1"/>
</dbReference>
<feature type="repeat" description="ANK" evidence="3">
    <location>
        <begin position="283"/>
        <end position="316"/>
    </location>
</feature>
<dbReference type="EMBL" id="CAUJNA010003712">
    <property type="protein sequence ID" value="CAJ1408260.1"/>
    <property type="molecule type" value="Genomic_DNA"/>
</dbReference>
<gene>
    <name evidence="4" type="ORF">EVOR1521_LOCUS29746</name>
</gene>
<feature type="non-terminal residue" evidence="4">
    <location>
        <position position="1"/>
    </location>
</feature>
<dbReference type="GO" id="GO:0005634">
    <property type="term" value="C:nucleus"/>
    <property type="evidence" value="ECO:0007669"/>
    <property type="project" value="TreeGrafter"/>
</dbReference>
<dbReference type="InterPro" id="IPR050776">
    <property type="entry name" value="Ank_Repeat/CDKN_Inhibitor"/>
</dbReference>
<evidence type="ECO:0000256" key="1">
    <source>
        <dbReference type="ARBA" id="ARBA00022737"/>
    </source>
</evidence>
<dbReference type="Pfam" id="PF12796">
    <property type="entry name" value="Ank_2"/>
    <property type="match status" value="1"/>
</dbReference>
<evidence type="ECO:0000256" key="2">
    <source>
        <dbReference type="ARBA" id="ARBA00023043"/>
    </source>
</evidence>
<dbReference type="SUPFAM" id="SSF51197">
    <property type="entry name" value="Clavaminate synthase-like"/>
    <property type="match status" value="1"/>
</dbReference>
<comment type="caution">
    <text evidence="4">The sequence shown here is derived from an EMBL/GenBank/DDBJ whole genome shotgun (WGS) entry which is preliminary data.</text>
</comment>
<accession>A0AA36NDA6</accession>
<dbReference type="PROSITE" id="PS50088">
    <property type="entry name" value="ANK_REPEAT"/>
    <property type="match status" value="2"/>
</dbReference>
<evidence type="ECO:0000313" key="4">
    <source>
        <dbReference type="EMBL" id="CAJ1408260.1"/>
    </source>
</evidence>
<sequence>MQWRPLARLTPSVLREPRLHELLGGAPAVLDLGGSALAEALARWRGIVSGSGGLHLDVRPLHSVARSGGGFGAPKRLTLAEWQSGDGPLVFDTRRGSDLHRALKIWTLPEAKALWSWSRSPVATLGKPDKREGLAFHRHERNWLLLLTGAKRWCAPAMYFHEAPSTALERVSEETLKETEVGGLTHQQQPGELMLLPDGIWHCTYNCSGSITLGLGGMGRLRSAAEACCAFGDCEALRKVPLDVLSAEAAQLCCTAAEQDQLPALKCLHELLGAAGLQKAYSRTATPLHVAAGAGAMEVLTWLLETRAFDTDVRDEHGATPGHWAARSGKVEVLSHLWQAGADLQAREQHSGCSPLHLMAAEGHEAAALWLLDHGGKQPLDTQGRLPEDWAAAAGHKALAERLAAERAA</sequence>
<keyword evidence="2 3" id="KW-0040">ANK repeat</keyword>
<dbReference type="AlphaFoldDB" id="A0AA36NDA6"/>
<dbReference type="Proteomes" id="UP001178507">
    <property type="component" value="Unassembled WGS sequence"/>
</dbReference>
<dbReference type="SMART" id="SM00248">
    <property type="entry name" value="ANK"/>
    <property type="match status" value="3"/>
</dbReference>
<evidence type="ECO:0000313" key="5">
    <source>
        <dbReference type="Proteomes" id="UP001178507"/>
    </source>
</evidence>
<evidence type="ECO:0000256" key="3">
    <source>
        <dbReference type="PROSITE-ProRule" id="PRU00023"/>
    </source>
</evidence>
<protein>
    <submittedName>
        <fullName evidence="4">Uncharacterized protein</fullName>
    </submittedName>
</protein>
<name>A0AA36NDA6_9DINO</name>
<dbReference type="Gene3D" id="2.60.120.650">
    <property type="entry name" value="Cupin"/>
    <property type="match status" value="1"/>
</dbReference>
<reference evidence="4" key="1">
    <citation type="submission" date="2023-08" db="EMBL/GenBank/DDBJ databases">
        <authorList>
            <person name="Chen Y."/>
            <person name="Shah S."/>
            <person name="Dougan E. K."/>
            <person name="Thang M."/>
            <person name="Chan C."/>
        </authorList>
    </citation>
    <scope>NUCLEOTIDE SEQUENCE</scope>
</reference>
<keyword evidence="5" id="KW-1185">Reference proteome</keyword>
<organism evidence="4 5">
    <name type="scientific">Effrenium voratum</name>
    <dbReference type="NCBI Taxonomy" id="2562239"/>
    <lineage>
        <taxon>Eukaryota</taxon>
        <taxon>Sar</taxon>
        <taxon>Alveolata</taxon>
        <taxon>Dinophyceae</taxon>
        <taxon>Suessiales</taxon>
        <taxon>Symbiodiniaceae</taxon>
        <taxon>Effrenium</taxon>
    </lineage>
</organism>
<dbReference type="InterPro" id="IPR002110">
    <property type="entry name" value="Ankyrin_rpt"/>
</dbReference>
<dbReference type="SUPFAM" id="SSF48403">
    <property type="entry name" value="Ankyrin repeat"/>
    <property type="match status" value="1"/>
</dbReference>
<proteinExistence type="predicted"/>
<dbReference type="Gene3D" id="1.25.40.20">
    <property type="entry name" value="Ankyrin repeat-containing domain"/>
    <property type="match status" value="1"/>
</dbReference>
<feature type="repeat" description="ANK" evidence="3">
    <location>
        <begin position="317"/>
        <end position="349"/>
    </location>
</feature>
<dbReference type="Pfam" id="PF00023">
    <property type="entry name" value="Ank"/>
    <property type="match status" value="1"/>
</dbReference>
<keyword evidence="1" id="KW-0677">Repeat</keyword>